<keyword evidence="2" id="KW-1185">Reference proteome</keyword>
<evidence type="ECO:0000313" key="2">
    <source>
        <dbReference type="Proteomes" id="UP001186974"/>
    </source>
</evidence>
<comment type="caution">
    <text evidence="1">The sequence shown here is derived from an EMBL/GenBank/DDBJ whole genome shotgun (WGS) entry which is preliminary data.</text>
</comment>
<sequence length="275" mass="29135">MGLFNGRRGSKGNIDLQVDDAQQSPQAETSESSFKVFARPPAQPDTPKRSEDLKAKGNWTANLANIPGLKGKKQKQPSFVAPAFDGITSKQSSSHSGGTIIPVNRDSNNSSFVESAKHGAGSLSSARASSHSASTNPSSEEMNAPQYMMTKAVTNKDGPVLPPNAQYSRLTNPSPPPRVSSSMTDLSKPPAARTAGPPQNNYQANRRGRPYTPRSETTPGVFVPHLPDIDFGGHDLGDNLFVSSPKRRNGPPKQAPVSAAGRSVSHASVVFCDCC</sequence>
<protein>
    <submittedName>
        <fullName evidence="1">Uncharacterized protein</fullName>
    </submittedName>
</protein>
<dbReference type="EMBL" id="JAWDJW010002652">
    <property type="protein sequence ID" value="KAK3077632.1"/>
    <property type="molecule type" value="Genomic_DNA"/>
</dbReference>
<proteinExistence type="predicted"/>
<accession>A0ACC3DM97</accession>
<evidence type="ECO:0000313" key="1">
    <source>
        <dbReference type="EMBL" id="KAK3077632.1"/>
    </source>
</evidence>
<reference evidence="1" key="1">
    <citation type="submission" date="2024-09" db="EMBL/GenBank/DDBJ databases">
        <title>Black Yeasts Isolated from many extreme environments.</title>
        <authorList>
            <person name="Coleine C."/>
            <person name="Stajich J.E."/>
            <person name="Selbmann L."/>
        </authorList>
    </citation>
    <scope>NUCLEOTIDE SEQUENCE</scope>
    <source>
        <strain evidence="1">CCFEE 5737</strain>
    </source>
</reference>
<name>A0ACC3DM97_9PEZI</name>
<dbReference type="Proteomes" id="UP001186974">
    <property type="component" value="Unassembled WGS sequence"/>
</dbReference>
<organism evidence="1 2">
    <name type="scientific">Coniosporium uncinatum</name>
    <dbReference type="NCBI Taxonomy" id="93489"/>
    <lineage>
        <taxon>Eukaryota</taxon>
        <taxon>Fungi</taxon>
        <taxon>Dikarya</taxon>
        <taxon>Ascomycota</taxon>
        <taxon>Pezizomycotina</taxon>
        <taxon>Dothideomycetes</taxon>
        <taxon>Dothideomycetes incertae sedis</taxon>
        <taxon>Coniosporium</taxon>
    </lineage>
</organism>
<gene>
    <name evidence="1" type="ORF">LTS18_009715</name>
</gene>